<dbReference type="EMBL" id="FZOH01000007">
    <property type="protein sequence ID" value="SNS68611.1"/>
    <property type="molecule type" value="Genomic_DNA"/>
</dbReference>
<protein>
    <recommendedName>
        <fullName evidence="1">DUF559 domain-containing protein</fullName>
    </recommendedName>
</protein>
<dbReference type="SUPFAM" id="SSF52980">
    <property type="entry name" value="Restriction endonuclease-like"/>
    <property type="match status" value="1"/>
</dbReference>
<evidence type="ECO:0000259" key="1">
    <source>
        <dbReference type="Pfam" id="PF04480"/>
    </source>
</evidence>
<organism evidence="2 3">
    <name type="scientific">Geodermatophilus saharensis</name>
    <dbReference type="NCBI Taxonomy" id="1137994"/>
    <lineage>
        <taxon>Bacteria</taxon>
        <taxon>Bacillati</taxon>
        <taxon>Actinomycetota</taxon>
        <taxon>Actinomycetes</taxon>
        <taxon>Geodermatophilales</taxon>
        <taxon>Geodermatophilaceae</taxon>
        <taxon>Geodermatophilus</taxon>
    </lineage>
</organism>
<evidence type="ECO:0000313" key="3">
    <source>
        <dbReference type="Proteomes" id="UP000198386"/>
    </source>
</evidence>
<dbReference type="AlphaFoldDB" id="A0A239GHV8"/>
<dbReference type="Pfam" id="PF04480">
    <property type="entry name" value="DUF559"/>
    <property type="match status" value="1"/>
</dbReference>
<name>A0A239GHV8_9ACTN</name>
<dbReference type="InterPro" id="IPR011335">
    <property type="entry name" value="Restrct_endonuc-II-like"/>
</dbReference>
<dbReference type="Gene3D" id="3.40.960.10">
    <property type="entry name" value="VSR Endonuclease"/>
    <property type="match status" value="1"/>
</dbReference>
<gene>
    <name evidence="2" type="ORF">SAMN04488107_3413</name>
</gene>
<proteinExistence type="predicted"/>
<evidence type="ECO:0000313" key="2">
    <source>
        <dbReference type="EMBL" id="SNS68611.1"/>
    </source>
</evidence>
<reference evidence="3" key="1">
    <citation type="submission" date="2017-06" db="EMBL/GenBank/DDBJ databases">
        <authorList>
            <person name="Varghese N."/>
            <person name="Submissions S."/>
        </authorList>
    </citation>
    <scope>NUCLEOTIDE SEQUENCE [LARGE SCALE GENOMIC DNA]</scope>
    <source>
        <strain evidence="3">DSM 45423</strain>
    </source>
</reference>
<accession>A0A239GHV8</accession>
<keyword evidence="3" id="KW-1185">Reference proteome</keyword>
<dbReference type="InterPro" id="IPR007569">
    <property type="entry name" value="DUF559"/>
</dbReference>
<feature type="domain" description="DUF559" evidence="1">
    <location>
        <begin position="227"/>
        <end position="287"/>
    </location>
</feature>
<sequence length="292" mass="31536">MRPVPTTALPAALRSRAFRGTDAVRRGLLTPARLRGPSCRRLFRDVYVDARVPDSHRVRARAAARLLLPGAVVSGLSAAVLWGVDLADEQDDVELVLPPGAHPRRVPGVRVRRATLDPADVRVLDRVPVLAPVAATVRVAALLDGDEAVVAIDRLVNAGVVDLDTVRARVAVPGAASARVRRACRRADGLAESPQETRLRLLVVDGGLPAPAAQHVVVAQGRFVARVDLAWPELRVAVEYDGAWHAEPGQFSRDRQRLNRLQAAGWTVVHVTAADLHDPVRLLATIRAALRR</sequence>
<dbReference type="Proteomes" id="UP000198386">
    <property type="component" value="Unassembled WGS sequence"/>
</dbReference>